<proteinExistence type="predicted"/>
<dbReference type="PATRIC" id="fig|1365250.3.peg.1208"/>
<name>A0A166Y7N3_9GAMM</name>
<comment type="caution">
    <text evidence="1">The sequence shown here is derived from an EMBL/GenBank/DDBJ whole genome shotgun (WGS) entry which is preliminary data.</text>
</comment>
<dbReference type="RefSeq" id="WP_063359489.1">
    <property type="nucleotide sequence ID" value="NZ_AQHB01000022.1"/>
</dbReference>
<evidence type="ECO:0000313" key="2">
    <source>
        <dbReference type="Proteomes" id="UP000076643"/>
    </source>
</evidence>
<keyword evidence="2" id="KW-1185">Reference proteome</keyword>
<organism evidence="1 2">
    <name type="scientific">Pseudoalteromonas luteoviolacea DSM 6061</name>
    <dbReference type="NCBI Taxonomy" id="1365250"/>
    <lineage>
        <taxon>Bacteria</taxon>
        <taxon>Pseudomonadati</taxon>
        <taxon>Pseudomonadota</taxon>
        <taxon>Gammaproteobacteria</taxon>
        <taxon>Alteromonadales</taxon>
        <taxon>Pseudoalteromonadaceae</taxon>
        <taxon>Pseudoalteromonas</taxon>
    </lineage>
</organism>
<accession>A0A166Y7N3</accession>
<dbReference type="AlphaFoldDB" id="A0A166Y7N3"/>
<dbReference type="EMBL" id="AUYB01000086">
    <property type="protein sequence ID" value="KZN41527.1"/>
    <property type="molecule type" value="Genomic_DNA"/>
</dbReference>
<gene>
    <name evidence="1" type="ORF">N475_10675</name>
</gene>
<sequence>MKIELLPKQGWSTFLDSAKVEGAVFEHISIKEHGGRWNYYNFTSNTSIWELDKNLITITFDASEEEYICALYVEFYGNEELERLIQYCTERFEFVAKYS</sequence>
<evidence type="ECO:0000313" key="1">
    <source>
        <dbReference type="EMBL" id="KZN41527.1"/>
    </source>
</evidence>
<reference evidence="1 2" key="1">
    <citation type="submission" date="2013-07" db="EMBL/GenBank/DDBJ databases">
        <title>Comparative Genomic and Metabolomic Analysis of Twelve Strains of Pseudoalteromonas luteoviolacea.</title>
        <authorList>
            <person name="Vynne N.G."/>
            <person name="Mansson M."/>
            <person name="Gram L."/>
        </authorList>
    </citation>
    <scope>NUCLEOTIDE SEQUENCE [LARGE SCALE GENOMIC DNA]</scope>
    <source>
        <strain evidence="1 2">DSM 6061</strain>
    </source>
</reference>
<dbReference type="Proteomes" id="UP000076643">
    <property type="component" value="Unassembled WGS sequence"/>
</dbReference>
<protein>
    <submittedName>
        <fullName evidence="1">Uncharacterized protein</fullName>
    </submittedName>
</protein>